<feature type="compositionally biased region" description="Basic and acidic residues" evidence="1">
    <location>
        <begin position="1"/>
        <end position="14"/>
    </location>
</feature>
<proteinExistence type="predicted"/>
<evidence type="ECO:0000313" key="2">
    <source>
        <dbReference type="EMBL" id="KAL0398554.1"/>
    </source>
</evidence>
<evidence type="ECO:0000256" key="1">
    <source>
        <dbReference type="SAM" id="MobiDB-lite"/>
    </source>
</evidence>
<feature type="compositionally biased region" description="Polar residues" evidence="1">
    <location>
        <begin position="57"/>
        <end position="68"/>
    </location>
</feature>
<reference evidence="2" key="2">
    <citation type="journal article" date="2024" name="Plant">
        <title>Genomic evolution and insights into agronomic trait innovations of Sesamum species.</title>
        <authorList>
            <person name="Miao H."/>
            <person name="Wang L."/>
            <person name="Qu L."/>
            <person name="Liu H."/>
            <person name="Sun Y."/>
            <person name="Le M."/>
            <person name="Wang Q."/>
            <person name="Wei S."/>
            <person name="Zheng Y."/>
            <person name="Lin W."/>
            <person name="Duan Y."/>
            <person name="Cao H."/>
            <person name="Xiong S."/>
            <person name="Wang X."/>
            <person name="Wei L."/>
            <person name="Li C."/>
            <person name="Ma Q."/>
            <person name="Ju M."/>
            <person name="Zhao R."/>
            <person name="Li G."/>
            <person name="Mu C."/>
            <person name="Tian Q."/>
            <person name="Mei H."/>
            <person name="Zhang T."/>
            <person name="Gao T."/>
            <person name="Zhang H."/>
        </authorList>
    </citation>
    <scope>NUCLEOTIDE SEQUENCE</scope>
    <source>
        <strain evidence="2">G02</strain>
    </source>
</reference>
<name>A0AAW2T282_SESRA</name>
<sequence length="128" mass="14678">MDLLKEENWDHFRDTPGSSGNRQVIRGRGGGRPRGRSQKGLVGSVSQSSRRVMKQGETLSQILLQQGARTPGQKHGRGRRTLRRRRTEKKVVVETPQDYLDDRDTFKDVEEEPRNSGRGKWIILELEV</sequence>
<dbReference type="AlphaFoldDB" id="A0AAW2T282"/>
<gene>
    <name evidence="2" type="ORF">Sradi_2198700</name>
</gene>
<protein>
    <submittedName>
        <fullName evidence="2">Uncharacterized protein</fullName>
    </submittedName>
</protein>
<feature type="compositionally biased region" description="Basic residues" evidence="1">
    <location>
        <begin position="72"/>
        <end position="88"/>
    </location>
</feature>
<feature type="region of interest" description="Disordered" evidence="1">
    <location>
        <begin position="1"/>
        <end position="90"/>
    </location>
</feature>
<reference evidence="2" key="1">
    <citation type="submission" date="2020-06" db="EMBL/GenBank/DDBJ databases">
        <authorList>
            <person name="Li T."/>
            <person name="Hu X."/>
            <person name="Zhang T."/>
            <person name="Song X."/>
            <person name="Zhang H."/>
            <person name="Dai N."/>
            <person name="Sheng W."/>
            <person name="Hou X."/>
            <person name="Wei L."/>
        </authorList>
    </citation>
    <scope>NUCLEOTIDE SEQUENCE</scope>
    <source>
        <strain evidence="2">G02</strain>
        <tissue evidence="2">Leaf</tissue>
    </source>
</reference>
<organism evidence="2">
    <name type="scientific">Sesamum radiatum</name>
    <name type="common">Black benniseed</name>
    <dbReference type="NCBI Taxonomy" id="300843"/>
    <lineage>
        <taxon>Eukaryota</taxon>
        <taxon>Viridiplantae</taxon>
        <taxon>Streptophyta</taxon>
        <taxon>Embryophyta</taxon>
        <taxon>Tracheophyta</taxon>
        <taxon>Spermatophyta</taxon>
        <taxon>Magnoliopsida</taxon>
        <taxon>eudicotyledons</taxon>
        <taxon>Gunneridae</taxon>
        <taxon>Pentapetalae</taxon>
        <taxon>asterids</taxon>
        <taxon>lamiids</taxon>
        <taxon>Lamiales</taxon>
        <taxon>Pedaliaceae</taxon>
        <taxon>Sesamum</taxon>
    </lineage>
</organism>
<accession>A0AAW2T282</accession>
<comment type="caution">
    <text evidence="2">The sequence shown here is derived from an EMBL/GenBank/DDBJ whole genome shotgun (WGS) entry which is preliminary data.</text>
</comment>
<dbReference type="EMBL" id="JACGWJ010000009">
    <property type="protein sequence ID" value="KAL0398554.1"/>
    <property type="molecule type" value="Genomic_DNA"/>
</dbReference>